<organism evidence="1 2">
    <name type="scientific">Capnocytophaga ochracea</name>
    <dbReference type="NCBI Taxonomy" id="1018"/>
    <lineage>
        <taxon>Bacteria</taxon>
        <taxon>Pseudomonadati</taxon>
        <taxon>Bacteroidota</taxon>
        <taxon>Flavobacteriia</taxon>
        <taxon>Flavobacteriales</taxon>
        <taxon>Flavobacteriaceae</taxon>
        <taxon>Capnocytophaga</taxon>
    </lineage>
</organism>
<dbReference type="RefSeq" id="WP_111971857.1">
    <property type="nucleotide sequence ID" value="NZ_UAVS01000001.1"/>
</dbReference>
<evidence type="ECO:0000313" key="1">
    <source>
        <dbReference type="EMBL" id="SQA92485.1"/>
    </source>
</evidence>
<accession>A0A2X2T045</accession>
<dbReference type="AlphaFoldDB" id="A0A2X2T045"/>
<proteinExistence type="predicted"/>
<dbReference type="EMBL" id="UAVS01000001">
    <property type="protein sequence ID" value="SQA92485.1"/>
    <property type="molecule type" value="Genomic_DNA"/>
</dbReference>
<protein>
    <submittedName>
        <fullName evidence="1">Uncharacterized protein</fullName>
    </submittedName>
</protein>
<dbReference type="Proteomes" id="UP000250169">
    <property type="component" value="Unassembled WGS sequence"/>
</dbReference>
<name>A0A2X2T045_CAPOC</name>
<evidence type="ECO:0000313" key="2">
    <source>
        <dbReference type="Proteomes" id="UP000250169"/>
    </source>
</evidence>
<sequence length="88" mass="10579">MKAKEWQEVANSALNNAFKMHIEEFTSEQKKQALKTMLNIKTKPNSFKEEQELNEKIQKKLSLDYIEADIVITYYFRYKERFIELLTV</sequence>
<gene>
    <name evidence="1" type="ORF">NCTC11545_00045</name>
</gene>
<reference evidence="1 2" key="1">
    <citation type="submission" date="2018-06" db="EMBL/GenBank/DDBJ databases">
        <authorList>
            <consortium name="Pathogen Informatics"/>
            <person name="Doyle S."/>
        </authorList>
    </citation>
    <scope>NUCLEOTIDE SEQUENCE [LARGE SCALE GENOMIC DNA]</scope>
    <source>
        <strain evidence="1 2">NCTC11545</strain>
    </source>
</reference>